<evidence type="ECO:0000256" key="2">
    <source>
        <dbReference type="ARBA" id="ARBA00022679"/>
    </source>
</evidence>
<keyword evidence="4" id="KW-1185">Reference proteome</keyword>
<evidence type="ECO:0000256" key="1">
    <source>
        <dbReference type="ARBA" id="ARBA00022603"/>
    </source>
</evidence>
<proteinExistence type="predicted"/>
<dbReference type="Gene3D" id="3.40.50.150">
    <property type="entry name" value="Vaccinia Virus protein VP39"/>
    <property type="match status" value="1"/>
</dbReference>
<dbReference type="GO" id="GO:0032259">
    <property type="term" value="P:methylation"/>
    <property type="evidence" value="ECO:0007669"/>
    <property type="project" value="UniProtKB-KW"/>
</dbReference>
<organism evidence="3 4">
    <name type="scientific">Hamadaea flava</name>
    <dbReference type="NCBI Taxonomy" id="1742688"/>
    <lineage>
        <taxon>Bacteria</taxon>
        <taxon>Bacillati</taxon>
        <taxon>Actinomycetota</taxon>
        <taxon>Actinomycetes</taxon>
        <taxon>Micromonosporales</taxon>
        <taxon>Micromonosporaceae</taxon>
        <taxon>Hamadaea</taxon>
    </lineage>
</organism>
<dbReference type="InterPro" id="IPR007213">
    <property type="entry name" value="Ppm1/Ppm2/Tcmp"/>
</dbReference>
<keyword evidence="1 3" id="KW-0489">Methyltransferase</keyword>
<evidence type="ECO:0000313" key="4">
    <source>
        <dbReference type="Proteomes" id="UP001595816"/>
    </source>
</evidence>
<accession>A0ABV8LTA3</accession>
<comment type="caution">
    <text evidence="3">The sequence shown here is derived from an EMBL/GenBank/DDBJ whole genome shotgun (WGS) entry which is preliminary data.</text>
</comment>
<dbReference type="PANTHER" id="PTHR43619">
    <property type="entry name" value="S-ADENOSYL-L-METHIONINE-DEPENDENT METHYLTRANSFERASE YKTD-RELATED"/>
    <property type="match status" value="1"/>
</dbReference>
<dbReference type="Proteomes" id="UP001595816">
    <property type="component" value="Unassembled WGS sequence"/>
</dbReference>
<keyword evidence="2" id="KW-0808">Transferase</keyword>
<dbReference type="Pfam" id="PF04072">
    <property type="entry name" value="LCM"/>
    <property type="match status" value="1"/>
</dbReference>
<gene>
    <name evidence="3" type="ORF">ACFOZ4_24415</name>
</gene>
<dbReference type="PIRSF" id="PIRSF028177">
    <property type="entry name" value="Polyketide_synth_Omtfrase_TcmP"/>
    <property type="match status" value="1"/>
</dbReference>
<sequence>MGIDPGLSGVPETALWTLYHRVREARRPDTVLPDPMAVHLIEQFDYPFEARFGVGFPVQPQIMALRARTFDDEVRRFLGLHPGGQVVALGEGLETTYWRVGDPQVRWLSIDLPPMVELRRRLLPQEDRQRLWAGSALDEAWLDEVDPAQGVLVTAQGLMMYLRPEEAEGLLVTVAERFPGGRMIFDAITPAIDQQVVRHVRGRSAFEPPPLHWLVGPEDLPRLRALSPAISDVREVQPRVGRGLAGWLAPRLKRIPGLSRRRPMIIVVDF</sequence>
<dbReference type="EMBL" id="JBHSAY010000013">
    <property type="protein sequence ID" value="MFC4133768.1"/>
    <property type="molecule type" value="Genomic_DNA"/>
</dbReference>
<dbReference type="GO" id="GO:0008168">
    <property type="term" value="F:methyltransferase activity"/>
    <property type="evidence" value="ECO:0007669"/>
    <property type="project" value="UniProtKB-KW"/>
</dbReference>
<evidence type="ECO:0000313" key="3">
    <source>
        <dbReference type="EMBL" id="MFC4133768.1"/>
    </source>
</evidence>
<protein>
    <submittedName>
        <fullName evidence="3">Class I SAM-dependent methyltransferase</fullName>
    </submittedName>
</protein>
<dbReference type="RefSeq" id="WP_253750373.1">
    <property type="nucleotide sequence ID" value="NZ_JAMZDZ010000001.1"/>
</dbReference>
<dbReference type="InterPro" id="IPR016874">
    <property type="entry name" value="TcmP-like"/>
</dbReference>
<dbReference type="SUPFAM" id="SSF53335">
    <property type="entry name" value="S-adenosyl-L-methionine-dependent methyltransferases"/>
    <property type="match status" value="1"/>
</dbReference>
<reference evidence="4" key="1">
    <citation type="journal article" date="2019" name="Int. J. Syst. Evol. Microbiol.">
        <title>The Global Catalogue of Microorganisms (GCM) 10K type strain sequencing project: providing services to taxonomists for standard genome sequencing and annotation.</title>
        <authorList>
            <consortium name="The Broad Institute Genomics Platform"/>
            <consortium name="The Broad Institute Genome Sequencing Center for Infectious Disease"/>
            <person name="Wu L."/>
            <person name="Ma J."/>
        </authorList>
    </citation>
    <scope>NUCLEOTIDE SEQUENCE [LARGE SCALE GENOMIC DNA]</scope>
    <source>
        <strain evidence="4">CGMCC 4.7289</strain>
    </source>
</reference>
<dbReference type="InterPro" id="IPR029063">
    <property type="entry name" value="SAM-dependent_MTases_sf"/>
</dbReference>
<name>A0ABV8LTA3_9ACTN</name>
<dbReference type="PANTHER" id="PTHR43619:SF2">
    <property type="entry name" value="S-ADENOSYL-L-METHIONINE-DEPENDENT METHYLTRANSFERASES SUPERFAMILY PROTEIN"/>
    <property type="match status" value="1"/>
</dbReference>